<keyword evidence="10" id="KW-1185">Reference proteome</keyword>
<dbReference type="GO" id="GO:0046872">
    <property type="term" value="F:metal ion binding"/>
    <property type="evidence" value="ECO:0007669"/>
    <property type="project" value="UniProtKB-KW"/>
</dbReference>
<evidence type="ECO:0000256" key="8">
    <source>
        <dbReference type="SAM" id="Phobius"/>
    </source>
</evidence>
<dbReference type="InParanoid" id="G4ZU12"/>
<feature type="region of interest" description="Disordered" evidence="7">
    <location>
        <begin position="141"/>
        <end position="168"/>
    </location>
</feature>
<evidence type="ECO:0000256" key="6">
    <source>
        <dbReference type="ARBA" id="ARBA00023049"/>
    </source>
</evidence>
<accession>G4ZU12</accession>
<keyword evidence="5" id="KW-0862">Zinc</keyword>
<evidence type="ECO:0000256" key="4">
    <source>
        <dbReference type="ARBA" id="ARBA00022801"/>
    </source>
</evidence>
<gene>
    <name evidence="9" type="ORF">PHYSODRAFT_346979</name>
</gene>
<feature type="transmembrane region" description="Helical" evidence="8">
    <location>
        <begin position="383"/>
        <end position="406"/>
    </location>
</feature>
<feature type="compositionally biased region" description="Polar residues" evidence="7">
    <location>
        <begin position="44"/>
        <end position="53"/>
    </location>
</feature>
<feature type="transmembrane region" description="Helical" evidence="8">
    <location>
        <begin position="319"/>
        <end position="338"/>
    </location>
</feature>
<dbReference type="GO" id="GO:0008237">
    <property type="term" value="F:metallopeptidase activity"/>
    <property type="evidence" value="ECO:0007669"/>
    <property type="project" value="UniProtKB-KW"/>
</dbReference>
<dbReference type="GO" id="GO:0006508">
    <property type="term" value="P:proteolysis"/>
    <property type="evidence" value="ECO:0007669"/>
    <property type="project" value="UniProtKB-KW"/>
</dbReference>
<dbReference type="GeneID" id="20648836"/>
<proteinExistence type="predicted"/>
<feature type="transmembrane region" description="Helical" evidence="8">
    <location>
        <begin position="418"/>
        <end position="440"/>
    </location>
</feature>
<dbReference type="PANTHER" id="PTHR15910:SF1">
    <property type="entry name" value="ARCHAEMETZINCIN-2"/>
    <property type="match status" value="1"/>
</dbReference>
<name>G4ZU12_PHYSP</name>
<evidence type="ECO:0000256" key="5">
    <source>
        <dbReference type="ARBA" id="ARBA00022833"/>
    </source>
</evidence>
<dbReference type="InterPro" id="IPR012962">
    <property type="entry name" value="Pept_M54_archaemetzincn"/>
</dbReference>
<dbReference type="Proteomes" id="UP000002640">
    <property type="component" value="Unassembled WGS sequence"/>
</dbReference>
<protein>
    <submittedName>
        <fullName evidence="9">Uncharacterized protein</fullName>
    </submittedName>
</protein>
<keyword evidence="4" id="KW-0378">Hydrolase</keyword>
<dbReference type="EMBL" id="JH159156">
    <property type="protein sequence ID" value="EGZ13286.1"/>
    <property type="molecule type" value="Genomic_DNA"/>
</dbReference>
<sequence>MTSRCEHDQLCLAPSSHAQLAGYTQRTPQRLVAATRSSGRAPKSNAQGNVSAEASTFPAPLVLPDDDLSLGPKYDDQSFKSWLQEPERNPVTDNRRTAYVVPKAPIPRPDPKEVVKYLAAFYTNLPVKLLSKPKLQFTSWDDARPAKKRSKASSRSPSITEPGAPHATSIRLGTDLKERWATLLQMKPIKLQAAQYYLKERGRFVDDTSAFSYSTRFVEQGGCYCGQVYDVVPFEGVSSIKLVYDALYHYFANMEIRVTESLGDITIREDDGSSEPGCVGRAAPRAPPIGRIPLSDCPAMVEKRGSTRSTATAPHTLEFAPACKQLSLVLLAIFVISFTVTWYKVWWDSLIGIGVMAYGYWALRDTNPVNLDAARVRHFHYGTVLSLVCHVIAMGEVTYFVIKIYLLDKIVHVEDSPGVPLFVFLYLFLLFEIGVTSFGVERTYNLCQEISRNEYFLQSEARV</sequence>
<evidence type="ECO:0000256" key="2">
    <source>
        <dbReference type="ARBA" id="ARBA00022670"/>
    </source>
</evidence>
<evidence type="ECO:0000256" key="7">
    <source>
        <dbReference type="SAM" id="MobiDB-lite"/>
    </source>
</evidence>
<dbReference type="RefSeq" id="XP_009530715.1">
    <property type="nucleotide sequence ID" value="XM_009532420.1"/>
</dbReference>
<keyword evidence="8" id="KW-0812">Transmembrane</keyword>
<keyword evidence="3" id="KW-0479">Metal-binding</keyword>
<reference evidence="9 10" key="1">
    <citation type="journal article" date="2006" name="Science">
        <title>Phytophthora genome sequences uncover evolutionary origins and mechanisms of pathogenesis.</title>
        <authorList>
            <person name="Tyler B.M."/>
            <person name="Tripathy S."/>
            <person name="Zhang X."/>
            <person name="Dehal P."/>
            <person name="Jiang R.H."/>
            <person name="Aerts A."/>
            <person name="Arredondo F.D."/>
            <person name="Baxter L."/>
            <person name="Bensasson D."/>
            <person name="Beynon J.L."/>
            <person name="Chapman J."/>
            <person name="Damasceno C.M."/>
            <person name="Dorrance A.E."/>
            <person name="Dou D."/>
            <person name="Dickerman A.W."/>
            <person name="Dubchak I.L."/>
            <person name="Garbelotto M."/>
            <person name="Gijzen M."/>
            <person name="Gordon S.G."/>
            <person name="Govers F."/>
            <person name="Grunwald N.J."/>
            <person name="Huang W."/>
            <person name="Ivors K.L."/>
            <person name="Jones R.W."/>
            <person name="Kamoun S."/>
            <person name="Krampis K."/>
            <person name="Lamour K.H."/>
            <person name="Lee M.K."/>
            <person name="McDonald W.H."/>
            <person name="Medina M."/>
            <person name="Meijer H.J."/>
            <person name="Nordberg E.K."/>
            <person name="Maclean D.J."/>
            <person name="Ospina-Giraldo M.D."/>
            <person name="Morris P.F."/>
            <person name="Phuntumart V."/>
            <person name="Putnam N.H."/>
            <person name="Rash S."/>
            <person name="Rose J.K."/>
            <person name="Sakihama Y."/>
            <person name="Salamov A.A."/>
            <person name="Savidor A."/>
            <person name="Scheuring C.F."/>
            <person name="Smith B.M."/>
            <person name="Sobral B.W."/>
            <person name="Terry A."/>
            <person name="Torto-Alalibo T.A."/>
            <person name="Win J."/>
            <person name="Xu Z."/>
            <person name="Zhang H."/>
            <person name="Grigoriev I.V."/>
            <person name="Rokhsar D.S."/>
            <person name="Boore J.L."/>
        </authorList>
    </citation>
    <scope>NUCLEOTIDE SEQUENCE [LARGE SCALE GENOMIC DNA]</scope>
    <source>
        <strain evidence="9 10">P6497</strain>
    </source>
</reference>
<keyword evidence="2" id="KW-0645">Protease</keyword>
<evidence type="ECO:0000313" key="9">
    <source>
        <dbReference type="EMBL" id="EGZ13286.1"/>
    </source>
</evidence>
<feature type="region of interest" description="Disordered" evidence="7">
    <location>
        <begin position="21"/>
        <end position="53"/>
    </location>
</feature>
<evidence type="ECO:0000256" key="1">
    <source>
        <dbReference type="ARBA" id="ARBA00001947"/>
    </source>
</evidence>
<evidence type="ECO:0000256" key="3">
    <source>
        <dbReference type="ARBA" id="ARBA00022723"/>
    </source>
</evidence>
<comment type="cofactor">
    <cofactor evidence="1">
        <name>Zn(2+)</name>
        <dbReference type="ChEBI" id="CHEBI:29105"/>
    </cofactor>
</comment>
<keyword evidence="8" id="KW-1133">Transmembrane helix</keyword>
<keyword evidence="6" id="KW-0482">Metalloprotease</keyword>
<dbReference type="AlphaFoldDB" id="G4ZU12"/>
<feature type="transmembrane region" description="Helical" evidence="8">
    <location>
        <begin position="345"/>
        <end position="363"/>
    </location>
</feature>
<keyword evidence="8" id="KW-0472">Membrane</keyword>
<organism evidence="9 10">
    <name type="scientific">Phytophthora sojae (strain P6497)</name>
    <name type="common">Soybean stem and root rot agent</name>
    <name type="synonym">Phytophthora megasperma f. sp. glycines</name>
    <dbReference type="NCBI Taxonomy" id="1094619"/>
    <lineage>
        <taxon>Eukaryota</taxon>
        <taxon>Sar</taxon>
        <taxon>Stramenopiles</taxon>
        <taxon>Oomycota</taxon>
        <taxon>Peronosporomycetes</taxon>
        <taxon>Peronosporales</taxon>
        <taxon>Peronosporaceae</taxon>
        <taxon>Phytophthora</taxon>
    </lineage>
</organism>
<dbReference type="KEGG" id="psoj:PHYSODRAFT_346979"/>
<evidence type="ECO:0000313" key="10">
    <source>
        <dbReference type="Proteomes" id="UP000002640"/>
    </source>
</evidence>
<dbReference type="PANTHER" id="PTHR15910">
    <property type="entry name" value="ARCHAEMETZINCIN"/>
    <property type="match status" value="1"/>
</dbReference>